<sequence length="1662" mass="181140">MPGNTSRRSSRASVISVDPVVARHIAGAAKSTTTHTGHTRTESTPAQTFGSQLSALAKGHGRTNSVPSRNLKKRSHSLKRVKDSTEILRQKPPGVEKSTKQTESSGSKRGRNFTVSNVGTGGTLHLSPSPHQGVFSPAAVASSPYTWTSPNAPTALPPSIATTLPPQPLQTRTRSVSPKRLVDRAKLSKASKEITYRHGRSQSFSTIDESRRSIVAAPQPQTLRIVINRPESVHSSDGEGDAPTLQIPIPSYKIGTPRFSAHGTPFIRGSSYTKDSGAHSTTHLSMIDGFGGPPSSSIKAFQKLQHSIPANGSNSRSTGTLHTAQDGDLTRSLTMAELASPISVELYDQLNTVYNSPSVVRYANSEKDIAAATKIRIIAQISSESFMDYDLVSDFFLTFRSYMTTFEVLDYLLVRLKWSVGRLSDDGRIIRIRTFAALRHWILNYFAEDFVVNRQLRVRFCNEVNDLYESVRQRPKGTGGVSDLKILQDLKRCWNGRCALYWDAEQFNMDNDQEEALLPGGVLGSRNPAYADISEATAALGLGLQNMPESSCSPLPSTPSMATRKTYHKRLPSSDHAKKPQSIISDKSLQPTSCTIPRRRSRSPKRDPEKPERGPQPVSVLSRRHNAPSDLKVQIQPRRDDDEEEYEEPASSVQTPVEALVHSGHYIDPHAGSMIRGFVYGPVEPFVRLPVNAPPSPSVRFSTDPPRGALSRVPPSPSSPFHGNQGPAVKNIFGSIRRALSGKQGTNEVTVITISPPPTTTSTARRAPVPFNLARSNDDLRRRATGTTSNAQLRIDLLGAAAVQSFQTVVPGTQPLLDERNPQRFTPHATEQTLGPLPFSPTLNSIGVKRPEYPPARLPSDYTEQSGSILIVDDTAVAMPVMSGALPDSYVHENEQSKIERPHSDRSDLQHASFQTQIAFENEEAGISPVDTNKSQKMSPTTSTAQTLGLRVGNRTSSNVTVTALQPSPELHEGPSVYRAVTDSLRSTSPPPMTEATSNSESPVSRAPAHGLRRRPGGDLRKNQNVQDLEPAMHHQSLDSMLDSSSAGGSLLIMGLPKTATSPATPQKKSQKVSMINTNSSQNLRPSFQAAISGFSAIPDDDDGGLEATLLKLEGRYEDPSQDGSNASPTPDTGSFVASSELPMSASTVPTDYNATDGYAVRQDKEVSMAERSFLHDEIVDPLQEQAPSRLFAHQSAVFGLPTVSPAESDSDSSEISLPILKRSTTIGRAVTTDSPQPRKAAAGRGDDKARSRANIPSSKHIEAHGTVRPGTALTDTTKSFLLGEDEDISDLSDLSSEISVDILTYTDGVGKSASSMLAAPGTAISGLEIPSHPLTHASLVNLSLHTSPALAGPASFITQLPTPQQSPLLDRDQATPRRLQDARQSPSDNQLDQSVQRPSSGPAHVPFVLACESDVLAQQLTIVEQSALTEIEWTDLVEMRWSNDKSTSSLDWAEYMTKHDDARGIDVVTTRFNLVIKWVLSEIVLTQNIEERARVLSKFIHVAAHARRLRNYATMLQITIALMSTSCTRLKGTWELVPGPDRSLLKHMEKLAQPMRNFNELRMEMESTDLSSGCIPFLMLYVHDLTYNAQKPAEIHVEEGAEPLINFERFRTAAIIVKGLLRLIDASLRYDFEPIHGIVERCLWLSALTDTRIDVLSKSLE</sequence>
<feature type="domain" description="N-terminal Ras-GEF" evidence="5">
    <location>
        <begin position="365"/>
        <end position="491"/>
    </location>
</feature>
<evidence type="ECO:0000313" key="6">
    <source>
        <dbReference type="EMBL" id="KAK5088763.1"/>
    </source>
</evidence>
<dbReference type="InterPro" id="IPR001895">
    <property type="entry name" value="RASGEF_cat_dom"/>
</dbReference>
<evidence type="ECO:0000256" key="1">
    <source>
        <dbReference type="ARBA" id="ARBA00022658"/>
    </source>
</evidence>
<dbReference type="Pfam" id="PF00617">
    <property type="entry name" value="RasGEF"/>
    <property type="match status" value="1"/>
</dbReference>
<feature type="compositionally biased region" description="Polar residues" evidence="3">
    <location>
        <begin position="930"/>
        <end position="945"/>
    </location>
</feature>
<feature type="region of interest" description="Disordered" evidence="3">
    <location>
        <begin position="1117"/>
        <end position="1154"/>
    </location>
</feature>
<dbReference type="PROSITE" id="PS50212">
    <property type="entry name" value="RASGEF_NTER"/>
    <property type="match status" value="1"/>
</dbReference>
<feature type="compositionally biased region" description="Polar residues" evidence="3">
    <location>
        <begin position="45"/>
        <end position="54"/>
    </location>
</feature>
<dbReference type="SMART" id="SM00229">
    <property type="entry name" value="RasGEFN"/>
    <property type="match status" value="1"/>
</dbReference>
<feature type="region of interest" description="Disordered" evidence="3">
    <location>
        <begin position="154"/>
        <end position="179"/>
    </location>
</feature>
<keyword evidence="7" id="KW-1185">Reference proteome</keyword>
<feature type="region of interest" description="Disordered" evidence="3">
    <location>
        <begin position="983"/>
        <end position="1023"/>
    </location>
</feature>
<proteinExistence type="predicted"/>
<dbReference type="GO" id="GO:0005085">
    <property type="term" value="F:guanyl-nucleotide exchange factor activity"/>
    <property type="evidence" value="ECO:0007669"/>
    <property type="project" value="UniProtKB-KW"/>
</dbReference>
<keyword evidence="1 2" id="KW-0344">Guanine-nucleotide releasing factor</keyword>
<dbReference type="Gene3D" id="1.10.840.10">
    <property type="entry name" value="Ras guanine-nucleotide exchange factors catalytic domain"/>
    <property type="match status" value="1"/>
</dbReference>
<dbReference type="SUPFAM" id="SSF48366">
    <property type="entry name" value="Ras GEF"/>
    <property type="match status" value="1"/>
</dbReference>
<accession>A0AAN7T507</accession>
<dbReference type="EMBL" id="JAVRRJ010000002">
    <property type="protein sequence ID" value="KAK5088763.1"/>
    <property type="molecule type" value="Genomic_DNA"/>
</dbReference>
<evidence type="ECO:0000259" key="4">
    <source>
        <dbReference type="PROSITE" id="PS50009"/>
    </source>
</evidence>
<organism evidence="6 7">
    <name type="scientific">Lithohypha guttulata</name>
    <dbReference type="NCBI Taxonomy" id="1690604"/>
    <lineage>
        <taxon>Eukaryota</taxon>
        <taxon>Fungi</taxon>
        <taxon>Dikarya</taxon>
        <taxon>Ascomycota</taxon>
        <taxon>Pezizomycotina</taxon>
        <taxon>Eurotiomycetes</taxon>
        <taxon>Chaetothyriomycetidae</taxon>
        <taxon>Chaetothyriales</taxon>
        <taxon>Trichomeriaceae</taxon>
        <taxon>Lithohypha</taxon>
    </lineage>
</organism>
<dbReference type="PANTHER" id="PTHR23113">
    <property type="entry name" value="GUANINE NUCLEOTIDE EXCHANGE FACTOR"/>
    <property type="match status" value="1"/>
</dbReference>
<dbReference type="InterPro" id="IPR023578">
    <property type="entry name" value="Ras_GEF_dom_sf"/>
</dbReference>
<feature type="compositionally biased region" description="Basic residues" evidence="3">
    <location>
        <begin position="70"/>
        <end position="79"/>
    </location>
</feature>
<dbReference type="Pfam" id="PF00618">
    <property type="entry name" value="RasGEF_N"/>
    <property type="match status" value="1"/>
</dbReference>
<feature type="compositionally biased region" description="Polar residues" evidence="3">
    <location>
        <begin position="1358"/>
        <end position="1368"/>
    </location>
</feature>
<feature type="compositionally biased region" description="Basic and acidic residues" evidence="3">
    <location>
        <begin position="1370"/>
        <end position="1382"/>
    </location>
</feature>
<feature type="compositionally biased region" description="Basic and acidic residues" evidence="3">
    <location>
        <begin position="604"/>
        <end position="613"/>
    </location>
</feature>
<protein>
    <submittedName>
        <fullName evidence="6">Guanine nucleotide exchange factor lte1</fullName>
    </submittedName>
</protein>
<feature type="region of interest" description="Disordered" evidence="3">
    <location>
        <begin position="696"/>
        <end position="725"/>
    </location>
</feature>
<dbReference type="InterPro" id="IPR008937">
    <property type="entry name" value="Ras-like_GEF"/>
</dbReference>
<evidence type="ECO:0000256" key="2">
    <source>
        <dbReference type="PROSITE-ProRule" id="PRU00168"/>
    </source>
</evidence>
<evidence type="ECO:0000259" key="5">
    <source>
        <dbReference type="PROSITE" id="PS50212"/>
    </source>
</evidence>
<feature type="region of interest" description="Disordered" evidence="3">
    <location>
        <begin position="26"/>
        <end position="130"/>
    </location>
</feature>
<evidence type="ECO:0000256" key="3">
    <source>
        <dbReference type="SAM" id="MobiDB-lite"/>
    </source>
</evidence>
<name>A0AAN7T507_9EURO</name>
<feature type="compositionally biased region" description="Polar residues" evidence="3">
    <location>
        <begin position="582"/>
        <end position="595"/>
    </location>
</feature>
<comment type="caution">
    <text evidence="6">The sequence shown here is derived from an EMBL/GenBank/DDBJ whole genome shotgun (WGS) entry which is preliminary data.</text>
</comment>
<feature type="region of interest" description="Disordered" evidence="3">
    <location>
        <begin position="569"/>
        <end position="657"/>
    </location>
</feature>
<dbReference type="SMART" id="SM00147">
    <property type="entry name" value="RasGEF"/>
    <property type="match status" value="1"/>
</dbReference>
<feature type="compositionally biased region" description="Polar residues" evidence="3">
    <location>
        <begin position="1383"/>
        <end position="1400"/>
    </location>
</feature>
<feature type="compositionally biased region" description="Polar residues" evidence="3">
    <location>
        <begin position="1122"/>
        <end position="1138"/>
    </location>
</feature>
<dbReference type="PROSITE" id="PS50009">
    <property type="entry name" value="RASGEF_CAT"/>
    <property type="match status" value="1"/>
</dbReference>
<dbReference type="PANTHER" id="PTHR23113:SF363">
    <property type="entry name" value="PROTEIN SON OF SEVENLESS"/>
    <property type="match status" value="1"/>
</dbReference>
<evidence type="ECO:0000313" key="7">
    <source>
        <dbReference type="Proteomes" id="UP001309876"/>
    </source>
</evidence>
<feature type="region of interest" description="Disordered" evidence="3">
    <location>
        <begin position="1358"/>
        <end position="1401"/>
    </location>
</feature>
<feature type="compositionally biased region" description="Basic and acidic residues" evidence="3">
    <location>
        <begin position="80"/>
        <end position="89"/>
    </location>
</feature>
<dbReference type="GO" id="GO:0007265">
    <property type="term" value="P:Ras protein signal transduction"/>
    <property type="evidence" value="ECO:0007669"/>
    <property type="project" value="TreeGrafter"/>
</dbReference>
<feature type="region of interest" description="Disordered" evidence="3">
    <location>
        <begin position="1228"/>
        <end position="1255"/>
    </location>
</feature>
<reference evidence="6 7" key="1">
    <citation type="submission" date="2023-08" db="EMBL/GenBank/DDBJ databases">
        <title>Black Yeasts Isolated from many extreme environments.</title>
        <authorList>
            <person name="Coleine C."/>
            <person name="Stajich J.E."/>
            <person name="Selbmann L."/>
        </authorList>
    </citation>
    <scope>NUCLEOTIDE SEQUENCE [LARGE SCALE GENOMIC DNA]</scope>
    <source>
        <strain evidence="6 7">CCFEE 5910</strain>
    </source>
</reference>
<dbReference type="Gene3D" id="1.20.870.10">
    <property type="entry name" value="Son of sevenless (SoS) protein Chain: S domain 1"/>
    <property type="match status" value="1"/>
</dbReference>
<feature type="region of interest" description="Disordered" evidence="3">
    <location>
        <begin position="921"/>
        <end position="945"/>
    </location>
</feature>
<dbReference type="GO" id="GO:0005886">
    <property type="term" value="C:plasma membrane"/>
    <property type="evidence" value="ECO:0007669"/>
    <property type="project" value="TreeGrafter"/>
</dbReference>
<feature type="domain" description="Ras-GEF" evidence="4">
    <location>
        <begin position="1413"/>
        <end position="1659"/>
    </location>
</feature>
<gene>
    <name evidence="6" type="primary">LTE1</name>
    <name evidence="6" type="ORF">LTR05_002985</name>
</gene>
<feature type="compositionally biased region" description="Polar residues" evidence="3">
    <location>
        <begin position="1145"/>
        <end position="1154"/>
    </location>
</feature>
<feature type="compositionally biased region" description="Polar residues" evidence="3">
    <location>
        <begin position="101"/>
        <end position="118"/>
    </location>
</feature>
<dbReference type="InterPro" id="IPR000651">
    <property type="entry name" value="Ras-like_Gua-exchang_fac_N"/>
</dbReference>
<dbReference type="Proteomes" id="UP001309876">
    <property type="component" value="Unassembled WGS sequence"/>
</dbReference>
<dbReference type="CDD" id="cd06224">
    <property type="entry name" value="REM"/>
    <property type="match status" value="1"/>
</dbReference>
<dbReference type="InterPro" id="IPR036964">
    <property type="entry name" value="RASGEF_cat_dom_sf"/>
</dbReference>